<keyword evidence="1" id="KW-0472">Membrane</keyword>
<dbReference type="Gene3D" id="3.40.630.30">
    <property type="match status" value="1"/>
</dbReference>
<dbReference type="InterPro" id="IPR000182">
    <property type="entry name" value="GNAT_dom"/>
</dbReference>
<protein>
    <recommendedName>
        <fullName evidence="2">N-acetyltransferase domain-containing protein</fullName>
    </recommendedName>
</protein>
<reference evidence="3 4" key="1">
    <citation type="submission" date="2024-01" db="EMBL/GenBank/DDBJ databases">
        <title>Complete genome of Cladobotryum mycophilum ATHUM6906.</title>
        <authorList>
            <person name="Christinaki A.C."/>
            <person name="Myridakis A.I."/>
            <person name="Kouvelis V.N."/>
        </authorList>
    </citation>
    <scope>NUCLEOTIDE SEQUENCE [LARGE SCALE GENOMIC DNA]</scope>
    <source>
        <strain evidence="3 4">ATHUM6906</strain>
    </source>
</reference>
<evidence type="ECO:0000313" key="4">
    <source>
        <dbReference type="Proteomes" id="UP001338125"/>
    </source>
</evidence>
<keyword evidence="4" id="KW-1185">Reference proteome</keyword>
<dbReference type="Pfam" id="PF00583">
    <property type="entry name" value="Acetyltransf_1"/>
    <property type="match status" value="1"/>
</dbReference>
<comment type="caution">
    <text evidence="3">The sequence shown here is derived from an EMBL/GenBank/DDBJ whole genome shotgun (WGS) entry which is preliminary data.</text>
</comment>
<dbReference type="InterPro" id="IPR016181">
    <property type="entry name" value="Acyl_CoA_acyltransferase"/>
</dbReference>
<keyword evidence="1" id="KW-1133">Transmembrane helix</keyword>
<evidence type="ECO:0000313" key="3">
    <source>
        <dbReference type="EMBL" id="KAK5998614.1"/>
    </source>
</evidence>
<dbReference type="Proteomes" id="UP001338125">
    <property type="component" value="Unassembled WGS sequence"/>
</dbReference>
<gene>
    <name evidence="3" type="ORF">PT974_00995</name>
</gene>
<feature type="transmembrane region" description="Helical" evidence="1">
    <location>
        <begin position="73"/>
        <end position="92"/>
    </location>
</feature>
<feature type="domain" description="N-acetyltransferase" evidence="2">
    <location>
        <begin position="103"/>
        <end position="196"/>
    </location>
</feature>
<organism evidence="3 4">
    <name type="scientific">Cladobotryum mycophilum</name>
    <dbReference type="NCBI Taxonomy" id="491253"/>
    <lineage>
        <taxon>Eukaryota</taxon>
        <taxon>Fungi</taxon>
        <taxon>Dikarya</taxon>
        <taxon>Ascomycota</taxon>
        <taxon>Pezizomycotina</taxon>
        <taxon>Sordariomycetes</taxon>
        <taxon>Hypocreomycetidae</taxon>
        <taxon>Hypocreales</taxon>
        <taxon>Hypocreaceae</taxon>
        <taxon>Cladobotryum</taxon>
    </lineage>
</organism>
<evidence type="ECO:0000256" key="1">
    <source>
        <dbReference type="SAM" id="Phobius"/>
    </source>
</evidence>
<keyword evidence="1" id="KW-0812">Transmembrane</keyword>
<accession>A0ABR0T308</accession>
<evidence type="ECO:0000259" key="2">
    <source>
        <dbReference type="Pfam" id="PF00583"/>
    </source>
</evidence>
<dbReference type="EMBL" id="JAVFKD010000001">
    <property type="protein sequence ID" value="KAK5998614.1"/>
    <property type="molecule type" value="Genomic_DNA"/>
</dbReference>
<proteinExistence type="predicted"/>
<feature type="transmembrane region" description="Helical" evidence="1">
    <location>
        <begin position="43"/>
        <end position="61"/>
    </location>
</feature>
<sequence>MVHLDDIPELSLEPLQSQDDKVAGLHLVADSIAQMKQRAARSLVLHPVCLGVLAASWAAVYRFSYLATKDSGLTLLLICGITMTYLTVIRYFTRGYVDLAEKMRWSWLQEGDLLLGARHAGVLVSVLVVRLEPRFSPPSTFGSKRRSRSMSLRGGKGVIRAWTTRLEYRGRGIGRDLLDAAVRMIKERCGKDAEVGFAQEHANSVMLLPGIFNASFRRDEIRAAKALEHALEDWETSKRRKR</sequence>
<name>A0ABR0T308_9HYPO</name>
<dbReference type="SUPFAM" id="SSF55729">
    <property type="entry name" value="Acyl-CoA N-acyltransferases (Nat)"/>
    <property type="match status" value="1"/>
</dbReference>